<protein>
    <submittedName>
        <fullName evidence="1">Uncharacterized protein</fullName>
    </submittedName>
</protein>
<dbReference type="InParanoid" id="G0QKK5"/>
<reference evidence="1 2" key="1">
    <citation type="submission" date="2011-07" db="EMBL/GenBank/DDBJ databases">
        <authorList>
            <person name="Coyne R."/>
            <person name="Brami D."/>
            <person name="Johnson J."/>
            <person name="Hostetler J."/>
            <person name="Hannick L."/>
            <person name="Clark T."/>
            <person name="Cassidy-Hanley D."/>
            <person name="Inman J."/>
        </authorList>
    </citation>
    <scope>NUCLEOTIDE SEQUENCE [LARGE SCALE GENOMIC DNA]</scope>
    <source>
        <strain evidence="1 2">G5</strain>
    </source>
</reference>
<gene>
    <name evidence="1" type="ORF">IMG5_019030</name>
</gene>
<name>G0QKK5_ICHMU</name>
<evidence type="ECO:0000313" key="1">
    <source>
        <dbReference type="EMBL" id="EGR34256.1"/>
    </source>
</evidence>
<dbReference type="Proteomes" id="UP000008983">
    <property type="component" value="Unassembled WGS sequence"/>
</dbReference>
<keyword evidence="2" id="KW-1185">Reference proteome</keyword>
<dbReference type="AlphaFoldDB" id="G0QKK5"/>
<dbReference type="RefSeq" id="XP_004039560.1">
    <property type="nucleotide sequence ID" value="XM_004039512.1"/>
</dbReference>
<dbReference type="EMBL" id="GL983171">
    <property type="protein sequence ID" value="EGR34256.1"/>
    <property type="molecule type" value="Genomic_DNA"/>
</dbReference>
<sequence>MDEQIQEIILIEKNKSFAIQQSLLITERCFFFRKFIMIKIFSLKKKLNYQKITNLKNVNKKIGLEHIYKLRKMIILHWNLQMIFKIIQNKMTKFLIKLLLLALKCLKRTMIKKKKMQLKSKKIIKIRNLHMIMKGNYFLQNLQNSINYLLQIIQYHTIVKQKKTINLRFLIKIIEKQQYKKQFKKIQKNRVFKKLKNYKIWE</sequence>
<dbReference type="GeneID" id="14910446"/>
<proteinExistence type="predicted"/>
<evidence type="ECO:0000313" key="2">
    <source>
        <dbReference type="Proteomes" id="UP000008983"/>
    </source>
</evidence>
<organism evidence="1 2">
    <name type="scientific">Ichthyophthirius multifiliis</name>
    <name type="common">White spot disease agent</name>
    <name type="synonym">Ich</name>
    <dbReference type="NCBI Taxonomy" id="5932"/>
    <lineage>
        <taxon>Eukaryota</taxon>
        <taxon>Sar</taxon>
        <taxon>Alveolata</taxon>
        <taxon>Ciliophora</taxon>
        <taxon>Intramacronucleata</taxon>
        <taxon>Oligohymenophorea</taxon>
        <taxon>Hymenostomatida</taxon>
        <taxon>Ophryoglenina</taxon>
        <taxon>Ichthyophthirius</taxon>
    </lineage>
</organism>
<accession>G0QKK5</accession>